<dbReference type="InterPro" id="IPR006016">
    <property type="entry name" value="UspA"/>
</dbReference>
<dbReference type="Gene3D" id="3.40.50.620">
    <property type="entry name" value="HUPs"/>
    <property type="match status" value="2"/>
</dbReference>
<dbReference type="AlphaFoldDB" id="A0A2K8P976"/>
<dbReference type="RefSeq" id="WP_030224524.1">
    <property type="nucleotide sequence ID" value="NZ_CP024985.1"/>
</dbReference>
<dbReference type="PANTHER" id="PTHR46268">
    <property type="entry name" value="STRESS RESPONSE PROTEIN NHAX"/>
    <property type="match status" value="1"/>
</dbReference>
<dbReference type="PANTHER" id="PTHR46268:SF6">
    <property type="entry name" value="UNIVERSAL STRESS PROTEIN UP12"/>
    <property type="match status" value="1"/>
</dbReference>
<name>A0A2K8P976_STRLA</name>
<evidence type="ECO:0000313" key="2">
    <source>
        <dbReference type="EMBL" id="ATZ23294.1"/>
    </source>
</evidence>
<dbReference type="Proteomes" id="UP000231791">
    <property type="component" value="Chromosome"/>
</dbReference>
<proteinExistence type="inferred from homology"/>
<dbReference type="SUPFAM" id="SSF52402">
    <property type="entry name" value="Adenine nucleotide alpha hydrolases-like"/>
    <property type="match status" value="2"/>
</dbReference>
<dbReference type="InterPro" id="IPR006015">
    <property type="entry name" value="Universal_stress_UspA"/>
</dbReference>
<comment type="similarity">
    <text evidence="1">Belongs to the universal stress protein A family.</text>
</comment>
<keyword evidence="3" id="KW-1185">Reference proteome</keyword>
<dbReference type="InterPro" id="IPR014729">
    <property type="entry name" value="Rossmann-like_a/b/a_fold"/>
</dbReference>
<dbReference type="GeneID" id="49382500"/>
<evidence type="ECO:0000256" key="1">
    <source>
        <dbReference type="ARBA" id="ARBA00008791"/>
    </source>
</evidence>
<dbReference type="PRINTS" id="PR01438">
    <property type="entry name" value="UNVRSLSTRESS"/>
</dbReference>
<sequence length="287" mass="30839">MTVHPAGSRDIVVGIDPEKDWHLALAWAADEAQRRRLPLRLVLAVPPRHDTRHVDDTPDQTALRQAGSDRLEQACNWVRDRHPEVSVSGDLLGGLPTHVLGGAAREARMIVLGSRHLSRTAEYFSAGSLVVPVTAQAHCPVAVVGDAEHISQQPPYIVAGSDGSASATAALTFAFDEADLRGAALRAVCVWQRPRIMLDDEEVALRAQRTLLSEATAGLPEKYPGVHVTHEVLTGHPVEELARAAEHALAVVVGRRGRGGYTGMRIGSVVHGLLHRAHCPVITVPTD</sequence>
<protein>
    <submittedName>
        <fullName evidence="2">Universal stress protein</fullName>
    </submittedName>
</protein>
<dbReference type="OrthoDB" id="3404132at2"/>
<gene>
    <name evidence="2" type="ORF">SLAV_06945</name>
</gene>
<evidence type="ECO:0000313" key="3">
    <source>
        <dbReference type="Proteomes" id="UP000231791"/>
    </source>
</evidence>
<accession>A0A2K8P976</accession>
<organism evidence="2 3">
    <name type="scientific">Streptomyces lavendulae subsp. lavendulae</name>
    <dbReference type="NCBI Taxonomy" id="58340"/>
    <lineage>
        <taxon>Bacteria</taxon>
        <taxon>Bacillati</taxon>
        <taxon>Actinomycetota</taxon>
        <taxon>Actinomycetes</taxon>
        <taxon>Kitasatosporales</taxon>
        <taxon>Streptomycetaceae</taxon>
        <taxon>Streptomyces</taxon>
    </lineage>
</organism>
<dbReference type="KEGG" id="slx:SLAV_06945"/>
<reference evidence="2 3" key="1">
    <citation type="submission" date="2017-11" db="EMBL/GenBank/DDBJ databases">
        <title>Complete genome sequence of Streptomyces lavendulae subsp. lavendulae CCM 3239 (formerly 'Streptomyces aureofaciens CCM 3239'), the producer of the angucycline-type antibiotic auricin.</title>
        <authorList>
            <person name="Busche T."/>
            <person name="Novakova R."/>
            <person name="Al'Dilaimi A."/>
            <person name="Homerova D."/>
            <person name="Feckova L."/>
            <person name="Rezuchova B."/>
            <person name="Mingyar E."/>
            <person name="Csolleiova D."/>
            <person name="Bekeova C."/>
            <person name="Winkler A."/>
            <person name="Sevcikova B."/>
            <person name="Kalinowski J."/>
            <person name="Kormanec J."/>
            <person name="Ruckert C."/>
        </authorList>
    </citation>
    <scope>NUCLEOTIDE SEQUENCE [LARGE SCALE GENOMIC DNA]</scope>
    <source>
        <strain evidence="2 3">CCM 3239</strain>
    </source>
</reference>
<dbReference type="EMBL" id="CP024985">
    <property type="protein sequence ID" value="ATZ23294.1"/>
    <property type="molecule type" value="Genomic_DNA"/>
</dbReference>
<dbReference type="Pfam" id="PF00582">
    <property type="entry name" value="Usp"/>
    <property type="match status" value="2"/>
</dbReference>